<keyword evidence="2" id="KW-1185">Reference proteome</keyword>
<comment type="caution">
    <text evidence="1">The sequence shown here is derived from an EMBL/GenBank/DDBJ whole genome shotgun (WGS) entry which is preliminary data.</text>
</comment>
<gene>
    <name evidence="1" type="ORF">NPIL_692071</name>
</gene>
<evidence type="ECO:0000313" key="1">
    <source>
        <dbReference type="EMBL" id="GFT41698.1"/>
    </source>
</evidence>
<accession>A0A8X6P0A1</accession>
<dbReference type="EMBL" id="BMAW01110146">
    <property type="protein sequence ID" value="GFT41698.1"/>
    <property type="molecule type" value="Genomic_DNA"/>
</dbReference>
<dbReference type="AlphaFoldDB" id="A0A8X6P0A1"/>
<organism evidence="1 2">
    <name type="scientific">Nephila pilipes</name>
    <name type="common">Giant wood spider</name>
    <name type="synonym">Nephila maculata</name>
    <dbReference type="NCBI Taxonomy" id="299642"/>
    <lineage>
        <taxon>Eukaryota</taxon>
        <taxon>Metazoa</taxon>
        <taxon>Ecdysozoa</taxon>
        <taxon>Arthropoda</taxon>
        <taxon>Chelicerata</taxon>
        <taxon>Arachnida</taxon>
        <taxon>Araneae</taxon>
        <taxon>Araneomorphae</taxon>
        <taxon>Entelegynae</taxon>
        <taxon>Araneoidea</taxon>
        <taxon>Nephilidae</taxon>
        <taxon>Nephila</taxon>
    </lineage>
</organism>
<dbReference type="Proteomes" id="UP000887013">
    <property type="component" value="Unassembled WGS sequence"/>
</dbReference>
<evidence type="ECO:0000313" key="2">
    <source>
        <dbReference type="Proteomes" id="UP000887013"/>
    </source>
</evidence>
<protein>
    <submittedName>
        <fullName evidence="1">Uncharacterized protein</fullName>
    </submittedName>
</protein>
<proteinExistence type="predicted"/>
<reference evidence="1" key="1">
    <citation type="submission" date="2020-08" db="EMBL/GenBank/DDBJ databases">
        <title>Multicomponent nature underlies the extraordinary mechanical properties of spider dragline silk.</title>
        <authorList>
            <person name="Kono N."/>
            <person name="Nakamura H."/>
            <person name="Mori M."/>
            <person name="Yoshida Y."/>
            <person name="Ohtoshi R."/>
            <person name="Malay A.D."/>
            <person name="Moran D.A.P."/>
            <person name="Tomita M."/>
            <person name="Numata K."/>
            <person name="Arakawa K."/>
        </authorList>
    </citation>
    <scope>NUCLEOTIDE SEQUENCE</scope>
</reference>
<sequence>MVARWTFCASRPVYGKIPRLLKRHVKEEEFVANKGHGLLLESVRRNYSDKIREEMKSTRVRIGVKG</sequence>
<name>A0A8X6P0A1_NEPPI</name>